<feature type="compositionally biased region" description="Polar residues" evidence="1">
    <location>
        <begin position="182"/>
        <end position="191"/>
    </location>
</feature>
<dbReference type="PANTHER" id="PTHR31446:SF2">
    <property type="entry name" value="ACID PHOSPHATASE_VANADIUM-DEPENDENT HALOPEROXIDASE-RELATED PROTEIN"/>
    <property type="match status" value="1"/>
</dbReference>
<gene>
    <name evidence="2" type="ORF">PRUPE_4G124100</name>
</gene>
<organism evidence="2 3">
    <name type="scientific">Prunus persica</name>
    <name type="common">Peach</name>
    <name type="synonym">Amygdalus persica</name>
    <dbReference type="NCBI Taxonomy" id="3760"/>
    <lineage>
        <taxon>Eukaryota</taxon>
        <taxon>Viridiplantae</taxon>
        <taxon>Streptophyta</taxon>
        <taxon>Embryophyta</taxon>
        <taxon>Tracheophyta</taxon>
        <taxon>Spermatophyta</taxon>
        <taxon>Magnoliopsida</taxon>
        <taxon>eudicotyledons</taxon>
        <taxon>Gunneridae</taxon>
        <taxon>Pentapetalae</taxon>
        <taxon>rosids</taxon>
        <taxon>fabids</taxon>
        <taxon>Rosales</taxon>
        <taxon>Rosaceae</taxon>
        <taxon>Amygdaloideae</taxon>
        <taxon>Amygdaleae</taxon>
        <taxon>Prunus</taxon>
    </lineage>
</organism>
<dbReference type="AlphaFoldDB" id="A0A251PJK0"/>
<dbReference type="Proteomes" id="UP000006882">
    <property type="component" value="Chromosome G4"/>
</dbReference>
<evidence type="ECO:0000256" key="1">
    <source>
        <dbReference type="SAM" id="MobiDB-lite"/>
    </source>
</evidence>
<dbReference type="CDD" id="cd23010">
    <property type="entry name" value="PM41-like"/>
    <property type="match status" value="1"/>
</dbReference>
<reference evidence="2 3" key="1">
    <citation type="journal article" date="2013" name="Nat. Genet.">
        <title>The high-quality draft genome of peach (Prunus persica) identifies unique patterns of genetic diversity, domestication and genome evolution.</title>
        <authorList>
            <consortium name="International Peach Genome Initiative"/>
            <person name="Verde I."/>
            <person name="Abbott A.G."/>
            <person name="Scalabrin S."/>
            <person name="Jung S."/>
            <person name="Shu S."/>
            <person name="Marroni F."/>
            <person name="Zhebentyayeva T."/>
            <person name="Dettori M.T."/>
            <person name="Grimwood J."/>
            <person name="Cattonaro F."/>
            <person name="Zuccolo A."/>
            <person name="Rossini L."/>
            <person name="Jenkins J."/>
            <person name="Vendramin E."/>
            <person name="Meisel L.A."/>
            <person name="Decroocq V."/>
            <person name="Sosinski B."/>
            <person name="Prochnik S."/>
            <person name="Mitros T."/>
            <person name="Policriti A."/>
            <person name="Cipriani G."/>
            <person name="Dondini L."/>
            <person name="Ficklin S."/>
            <person name="Goodstein D.M."/>
            <person name="Xuan P."/>
            <person name="Del Fabbro C."/>
            <person name="Aramini V."/>
            <person name="Copetti D."/>
            <person name="Gonzalez S."/>
            <person name="Horner D.S."/>
            <person name="Falchi R."/>
            <person name="Lucas S."/>
            <person name="Mica E."/>
            <person name="Maldonado J."/>
            <person name="Lazzari B."/>
            <person name="Bielenberg D."/>
            <person name="Pirona R."/>
            <person name="Miculan M."/>
            <person name="Barakat A."/>
            <person name="Testolin R."/>
            <person name="Stella A."/>
            <person name="Tartarini S."/>
            <person name="Tonutti P."/>
            <person name="Arus P."/>
            <person name="Orellana A."/>
            <person name="Wells C."/>
            <person name="Main D."/>
            <person name="Vizzotto G."/>
            <person name="Silva H."/>
            <person name="Salamini F."/>
            <person name="Schmutz J."/>
            <person name="Morgante M."/>
            <person name="Rokhsar D.S."/>
        </authorList>
    </citation>
    <scope>NUCLEOTIDE SEQUENCE [LARGE SCALE GENOMIC DNA]</scope>
    <source>
        <strain evidence="3">cv. Nemared</strain>
    </source>
</reference>
<dbReference type="PANTHER" id="PTHR31446">
    <property type="entry name" value="ACID PHOSPHATASE/VANADIUM-DEPENDENT HALOPEROXIDASE-RELATED PROTEIN"/>
    <property type="match status" value="1"/>
</dbReference>
<feature type="compositionally biased region" description="Basic and acidic residues" evidence="1">
    <location>
        <begin position="217"/>
        <end position="226"/>
    </location>
</feature>
<dbReference type="CDD" id="cd01610">
    <property type="entry name" value="PAP2_like"/>
    <property type="match status" value="1"/>
</dbReference>
<name>A0A251PJK0_PRUPE</name>
<accession>A0A251PJK0</accession>
<dbReference type="EMBL" id="CM007654">
    <property type="protein sequence ID" value="ONI11764.1"/>
    <property type="molecule type" value="Genomic_DNA"/>
</dbReference>
<dbReference type="Pfam" id="PF02681">
    <property type="entry name" value="DUF212"/>
    <property type="match status" value="1"/>
</dbReference>
<protein>
    <submittedName>
        <fullName evidence="2">Uncharacterized protein</fullName>
    </submittedName>
</protein>
<dbReference type="InterPro" id="IPR003832">
    <property type="entry name" value="DUF212"/>
</dbReference>
<proteinExistence type="predicted"/>
<evidence type="ECO:0000313" key="2">
    <source>
        <dbReference type="EMBL" id="ONI11764.1"/>
    </source>
</evidence>
<evidence type="ECO:0000313" key="3">
    <source>
        <dbReference type="Proteomes" id="UP000006882"/>
    </source>
</evidence>
<dbReference type="Gramene" id="ONI11764">
    <property type="protein sequence ID" value="ONI11764"/>
    <property type="gene ID" value="PRUPE_4G124100"/>
</dbReference>
<feature type="region of interest" description="Disordered" evidence="1">
    <location>
        <begin position="156"/>
        <end position="250"/>
    </location>
</feature>
<sequence length="250" mass="26275">MLLQFWSISSSTALHNSWAFSYPGKHHNLVFKGPICLRKPKASSPTCLRAQLLEEITQLAHNKVLIAAGVSAAIGQLTKPVTSVILYGKDFDFKAIVQAGGFPSTHSSAVVATATTLGLERGLSDSIFGLTVVYAGLVMYDAQGVRREVGNHAKVLNKTLPESARMSSVPTKDRGAQGAQPPGSQTATTYKSIPGGENKSKTELKSQQDQGGVQIDKLQDKVEDAAGKGGPVFGAGKDPNKQDLGVTGSG</sequence>
<keyword evidence="3" id="KW-1185">Reference proteome</keyword>